<keyword evidence="12" id="KW-1185">Reference proteome</keyword>
<dbReference type="AlphaFoldDB" id="A0A914W9R1"/>
<dbReference type="InterPro" id="IPR051227">
    <property type="entry name" value="CS_glycosyltransferase"/>
</dbReference>
<evidence type="ECO:0000256" key="11">
    <source>
        <dbReference type="SAM" id="MobiDB-lite"/>
    </source>
</evidence>
<keyword evidence="4 10" id="KW-0812">Transmembrane</keyword>
<evidence type="ECO:0000256" key="7">
    <source>
        <dbReference type="ARBA" id="ARBA00023034"/>
    </source>
</evidence>
<comment type="subcellular location">
    <subcellularLocation>
        <location evidence="1 10">Golgi apparatus</location>
        <location evidence="1 10">Golgi stack membrane</location>
        <topology evidence="1 10">Single-pass type II membrane protein</topology>
    </subcellularLocation>
</comment>
<feature type="transmembrane region" description="Helical" evidence="10">
    <location>
        <begin position="56"/>
        <end position="77"/>
    </location>
</feature>
<sequence length="833" mass="94592">MPRAISKSRQRSGYHSHRQRRPSLSIAIAGYRSLSESQSPMRLHGRSLNRCLNRPAVLLTVIGAALGFAVTMCVQSLSCLPPTGEPRLCSASRVLGQQRQLRSIRDPPERRPSDSPLRPSPHRELLLVGIMTAQQYVDSRAYNVWKTWAQHVPGQVVFFIAENTVVSSPDLPVVRLIGVDDTYPPQKKSFAMLRWMADHGVDKFDWFLRADDDLYVRGDRLETFLRSLDANRALMIGQAGLGTVDEFGQLSLADDENYCMGGPGVLVSHVALRTVRPHLAECLRNMFTTHEDVEVGRCIRKHVGVSCTWNYEMQTIFYNNQSGRAAFTGDLNVEEVHQGTTLHPIKLPPVMRRVHSFVRGQKVADLRFRSVQLSRDARAAMDQLRRLGVPVDVAEWNRYSELGKPASLLKFVPQGHDEILHWDMLSPTNVLFCSGMLNCPRHNAETYLRSALSGVIRQVFELFNRNARQRGRTLQFQNIQYAYHRVDPLHGADYVIDMILWFKKFRGPHRATISVRRHAYIHQPFGQLEAVDDMRWRQIERQRVASKQVYAESLELDRSTPLVVIESRQTVYARRIHMVLPLSGRAETFKRFANHFRTVCLDEPTEGSVSLVVVLFPSGSEEEDAAIRAMLQELMQRSTRVTMIEISDQPFSRGVALARGAASVAADELLFFTDVDMLFSADSLRRIRLNTIFGRQVYFPIVFSEYAPDTWSPVDKQHTDAFHYGRRRGYFRHFGFGLVSLYRADLDRIGGLDTHIQGWGMEDVDLFEKCLKHADLRVFRAPDPGLVHIYHPVRCPPSMPAAQYKMCIGSKAASYSSADALVDRLPPVVVDGA</sequence>
<dbReference type="SUPFAM" id="SSF53448">
    <property type="entry name" value="Nucleotide-diphospho-sugar transferases"/>
    <property type="match status" value="1"/>
</dbReference>
<proteinExistence type="inferred from homology"/>
<keyword evidence="5 10" id="KW-0735">Signal-anchor</keyword>
<keyword evidence="7 10" id="KW-0333">Golgi apparatus</keyword>
<protein>
    <recommendedName>
        <fullName evidence="10">Hexosyltransferase</fullName>
        <ecNumber evidence="10">2.4.1.-</ecNumber>
    </recommendedName>
</protein>
<dbReference type="Gene3D" id="3.90.550.10">
    <property type="entry name" value="Spore Coat Polysaccharide Biosynthesis Protein SpsA, Chain A"/>
    <property type="match status" value="1"/>
</dbReference>
<dbReference type="PANTHER" id="PTHR12369">
    <property type="entry name" value="CHONDROITIN SYNTHASE"/>
    <property type="match status" value="1"/>
</dbReference>
<evidence type="ECO:0000256" key="5">
    <source>
        <dbReference type="ARBA" id="ARBA00022968"/>
    </source>
</evidence>
<evidence type="ECO:0000256" key="2">
    <source>
        <dbReference type="ARBA" id="ARBA00009239"/>
    </source>
</evidence>
<evidence type="ECO:0000313" key="13">
    <source>
        <dbReference type="WBParaSite" id="PSAMB.scaffold340size55875.g4876.t1"/>
    </source>
</evidence>
<feature type="region of interest" description="Disordered" evidence="11">
    <location>
        <begin position="1"/>
        <end position="20"/>
    </location>
</feature>
<keyword evidence="3 10" id="KW-0808">Transferase</keyword>
<evidence type="ECO:0000256" key="8">
    <source>
        <dbReference type="ARBA" id="ARBA00023136"/>
    </source>
</evidence>
<evidence type="ECO:0000256" key="3">
    <source>
        <dbReference type="ARBA" id="ARBA00022679"/>
    </source>
</evidence>
<evidence type="ECO:0000256" key="6">
    <source>
        <dbReference type="ARBA" id="ARBA00022989"/>
    </source>
</evidence>
<dbReference type="Pfam" id="PF05679">
    <property type="entry name" value="CHGN"/>
    <property type="match status" value="1"/>
</dbReference>
<dbReference type="GO" id="GO:0032580">
    <property type="term" value="C:Golgi cisterna membrane"/>
    <property type="evidence" value="ECO:0007669"/>
    <property type="project" value="UniProtKB-SubCell"/>
</dbReference>
<dbReference type="Gene3D" id="3.90.550.50">
    <property type="match status" value="1"/>
</dbReference>
<evidence type="ECO:0000256" key="1">
    <source>
        <dbReference type="ARBA" id="ARBA00004447"/>
    </source>
</evidence>
<evidence type="ECO:0000313" key="12">
    <source>
        <dbReference type="Proteomes" id="UP000887566"/>
    </source>
</evidence>
<comment type="similarity">
    <text evidence="2 10">Belongs to the chondroitin N-acetylgalactosaminyltransferase family.</text>
</comment>
<dbReference type="InterPro" id="IPR008428">
    <property type="entry name" value="Chond_GalNAc"/>
</dbReference>
<keyword evidence="9" id="KW-0325">Glycoprotein</keyword>
<feature type="region of interest" description="Disordered" evidence="11">
    <location>
        <begin position="99"/>
        <end position="121"/>
    </location>
</feature>
<dbReference type="EC" id="2.4.1.-" evidence="10"/>
<organism evidence="12 13">
    <name type="scientific">Plectus sambesii</name>
    <dbReference type="NCBI Taxonomy" id="2011161"/>
    <lineage>
        <taxon>Eukaryota</taxon>
        <taxon>Metazoa</taxon>
        <taxon>Ecdysozoa</taxon>
        <taxon>Nematoda</taxon>
        <taxon>Chromadorea</taxon>
        <taxon>Plectida</taxon>
        <taxon>Plectina</taxon>
        <taxon>Plectoidea</taxon>
        <taxon>Plectidae</taxon>
        <taxon>Plectus</taxon>
    </lineage>
</organism>
<dbReference type="PANTHER" id="PTHR12369:SF11">
    <property type="entry name" value="HEXOSYLTRANSFERASE"/>
    <property type="match status" value="1"/>
</dbReference>
<evidence type="ECO:0000256" key="4">
    <source>
        <dbReference type="ARBA" id="ARBA00022692"/>
    </source>
</evidence>
<evidence type="ECO:0000256" key="10">
    <source>
        <dbReference type="RuleBase" id="RU364016"/>
    </source>
</evidence>
<accession>A0A914W9R1</accession>
<dbReference type="Proteomes" id="UP000887566">
    <property type="component" value="Unplaced"/>
</dbReference>
<reference evidence="13" key="1">
    <citation type="submission" date="2022-11" db="UniProtKB">
        <authorList>
            <consortium name="WormBaseParasite"/>
        </authorList>
    </citation>
    <scope>IDENTIFICATION</scope>
</reference>
<dbReference type="FunFam" id="3.90.550.50:FF:000004">
    <property type="entry name" value="Hexosyltransferase"/>
    <property type="match status" value="1"/>
</dbReference>
<evidence type="ECO:0000256" key="9">
    <source>
        <dbReference type="ARBA" id="ARBA00023180"/>
    </source>
</evidence>
<dbReference type="GO" id="GO:0047238">
    <property type="term" value="F:glucuronosyl-N-acetylgalactosaminyl-proteoglycan 4-beta-N-acetylgalactosaminyltransferase activity"/>
    <property type="evidence" value="ECO:0007669"/>
    <property type="project" value="TreeGrafter"/>
</dbReference>
<keyword evidence="6 10" id="KW-1133">Transmembrane helix</keyword>
<dbReference type="WBParaSite" id="PSAMB.scaffold340size55875.g4876.t1">
    <property type="protein sequence ID" value="PSAMB.scaffold340size55875.g4876.t1"/>
    <property type="gene ID" value="PSAMB.scaffold340size55875.g4876"/>
</dbReference>
<dbReference type="InterPro" id="IPR029044">
    <property type="entry name" value="Nucleotide-diphossugar_trans"/>
</dbReference>
<feature type="compositionally biased region" description="Basic and acidic residues" evidence="11">
    <location>
        <begin position="103"/>
        <end position="113"/>
    </location>
</feature>
<name>A0A914W9R1_9BILA</name>
<keyword evidence="8 10" id="KW-0472">Membrane</keyword>